<dbReference type="Proteomes" id="UP000640333">
    <property type="component" value="Unassembled WGS sequence"/>
</dbReference>
<dbReference type="RefSeq" id="WP_193954281.1">
    <property type="nucleotide sequence ID" value="NZ_JADEYS010000016.1"/>
</dbReference>
<dbReference type="Gene3D" id="3.40.50.2300">
    <property type="match status" value="2"/>
</dbReference>
<evidence type="ECO:0000256" key="1">
    <source>
        <dbReference type="ARBA" id="ARBA00004196"/>
    </source>
</evidence>
<dbReference type="InterPro" id="IPR028082">
    <property type="entry name" value="Peripla_BP_I"/>
</dbReference>
<feature type="domain" description="Periplasmic binding protein" evidence="5">
    <location>
        <begin position="27"/>
        <end position="278"/>
    </location>
</feature>
<dbReference type="EMBL" id="JADEYS010000016">
    <property type="protein sequence ID" value="MBE9398624.1"/>
    <property type="molecule type" value="Genomic_DNA"/>
</dbReference>
<sequence>MKSSIRRFLFACALFLISGTTQAMSVTFVNPGKEGERFWDMVTETMRAAADDFEIDLEVVYAQRNRIRMAELGIEVTEREVPPDYLILVNEEQAAEKILVAASQKNIRTLMLLNDFLPKQHERIGEPGDNPNLLGAIIPDNFGAGQRMMTALLNCAQDQSSPQPYHFLAIGGDQTTPASIERNEGALSVLKAHSDTITLDRFLYANWNQQEAESLTDSYLSWAQRNNIKLSAIWSANDPIALGARKALKKGGLQPGKDVCMVGLNWSAEALKLVKREELLLSDGGHFLAGAWSMVLLHDYHNRIRNGFTGPVGHVHFQMQSITSDNVDRYLTYLGDENWGKIDFTRFALGDRSSHSDYDFSLKHVLNNISH</sequence>
<evidence type="ECO:0000313" key="6">
    <source>
        <dbReference type="EMBL" id="MBE9398624.1"/>
    </source>
</evidence>
<feature type="chain" id="PRO_5035192358" evidence="4">
    <location>
        <begin position="24"/>
        <end position="371"/>
    </location>
</feature>
<dbReference type="InterPro" id="IPR025997">
    <property type="entry name" value="SBP_2_dom"/>
</dbReference>
<evidence type="ECO:0000256" key="3">
    <source>
        <dbReference type="ARBA" id="ARBA00022729"/>
    </source>
</evidence>
<dbReference type="Pfam" id="PF13407">
    <property type="entry name" value="Peripla_BP_4"/>
    <property type="match status" value="1"/>
</dbReference>
<reference evidence="6" key="1">
    <citation type="submission" date="2020-10" db="EMBL/GenBank/DDBJ databases">
        <title>Bacterium isolated from coastal waters sediment.</title>
        <authorList>
            <person name="Chen R.-J."/>
            <person name="Lu D.-C."/>
            <person name="Zhu K.-L."/>
            <person name="Du Z.-J."/>
        </authorList>
    </citation>
    <scope>NUCLEOTIDE SEQUENCE</scope>
    <source>
        <strain evidence="6">N1Y112</strain>
    </source>
</reference>
<dbReference type="AlphaFoldDB" id="A0A8J7K067"/>
<evidence type="ECO:0000313" key="7">
    <source>
        <dbReference type="Proteomes" id="UP000640333"/>
    </source>
</evidence>
<dbReference type="PANTHER" id="PTHR46847">
    <property type="entry name" value="D-ALLOSE-BINDING PERIPLASMIC PROTEIN-RELATED"/>
    <property type="match status" value="1"/>
</dbReference>
<comment type="similarity">
    <text evidence="2">Belongs to the bacterial solute-binding protein 2 family.</text>
</comment>
<dbReference type="GO" id="GO:0030246">
    <property type="term" value="F:carbohydrate binding"/>
    <property type="evidence" value="ECO:0007669"/>
    <property type="project" value="UniProtKB-ARBA"/>
</dbReference>
<dbReference type="GO" id="GO:0055085">
    <property type="term" value="P:transmembrane transport"/>
    <property type="evidence" value="ECO:0007669"/>
    <property type="project" value="UniProtKB-ARBA"/>
</dbReference>
<dbReference type="PANTHER" id="PTHR46847:SF2">
    <property type="entry name" value="ABC TRANSPORTER SUGAR-BINDING PROTEIN"/>
    <property type="match status" value="1"/>
</dbReference>
<accession>A0A8J7K067</accession>
<evidence type="ECO:0000256" key="2">
    <source>
        <dbReference type="ARBA" id="ARBA00007639"/>
    </source>
</evidence>
<dbReference type="CDD" id="cd06324">
    <property type="entry name" value="PBP1_ABC_sugar_binding-like"/>
    <property type="match status" value="1"/>
</dbReference>
<keyword evidence="3 4" id="KW-0732">Signal</keyword>
<proteinExistence type="inferred from homology"/>
<organism evidence="6 7">
    <name type="scientific">Pontibacterium sinense</name>
    <dbReference type="NCBI Taxonomy" id="2781979"/>
    <lineage>
        <taxon>Bacteria</taxon>
        <taxon>Pseudomonadati</taxon>
        <taxon>Pseudomonadota</taxon>
        <taxon>Gammaproteobacteria</taxon>
        <taxon>Oceanospirillales</taxon>
        <taxon>Oceanospirillaceae</taxon>
        <taxon>Pontibacterium</taxon>
    </lineage>
</organism>
<evidence type="ECO:0000256" key="4">
    <source>
        <dbReference type="SAM" id="SignalP"/>
    </source>
</evidence>
<gene>
    <name evidence="6" type="ORF">IOQ59_15305</name>
</gene>
<keyword evidence="7" id="KW-1185">Reference proteome</keyword>
<comment type="caution">
    <text evidence="6">The sequence shown here is derived from an EMBL/GenBank/DDBJ whole genome shotgun (WGS) entry which is preliminary data.</text>
</comment>
<name>A0A8J7K067_9GAMM</name>
<dbReference type="GO" id="GO:0030313">
    <property type="term" value="C:cell envelope"/>
    <property type="evidence" value="ECO:0007669"/>
    <property type="project" value="UniProtKB-SubCell"/>
</dbReference>
<comment type="subcellular location">
    <subcellularLocation>
        <location evidence="1">Cell envelope</location>
    </subcellularLocation>
</comment>
<evidence type="ECO:0000259" key="5">
    <source>
        <dbReference type="Pfam" id="PF13407"/>
    </source>
</evidence>
<feature type="signal peptide" evidence="4">
    <location>
        <begin position="1"/>
        <end position="23"/>
    </location>
</feature>
<protein>
    <submittedName>
        <fullName evidence="6">ABC transporter substrate-binding protein</fullName>
    </submittedName>
</protein>
<dbReference type="SUPFAM" id="SSF53822">
    <property type="entry name" value="Periplasmic binding protein-like I"/>
    <property type="match status" value="1"/>
</dbReference>